<keyword evidence="2" id="KW-0812">Transmembrane</keyword>
<keyword evidence="4" id="KW-1185">Reference proteome</keyword>
<feature type="transmembrane region" description="Helical" evidence="2">
    <location>
        <begin position="328"/>
        <end position="353"/>
    </location>
</feature>
<dbReference type="PANTHER" id="PTHR28594:SF1">
    <property type="entry name" value="ATR-INTERACTING PROTEIN"/>
    <property type="match status" value="1"/>
</dbReference>
<evidence type="ECO:0000256" key="1">
    <source>
        <dbReference type="SAM" id="MobiDB-lite"/>
    </source>
</evidence>
<feature type="region of interest" description="Disordered" evidence="1">
    <location>
        <begin position="51"/>
        <end position="72"/>
    </location>
</feature>
<dbReference type="InterPro" id="IPR033349">
    <property type="entry name" value="ATRIP"/>
</dbReference>
<dbReference type="AlphaFoldDB" id="A0A3Q3X6P0"/>
<dbReference type="STRING" id="94237.ENSMMOP00000017714"/>
<dbReference type="Ensembl" id="ENSMMOT00000018005.1">
    <property type="protein sequence ID" value="ENSMMOP00000017714.1"/>
    <property type="gene ID" value="ENSMMOG00000013453.1"/>
</dbReference>
<accession>A0A3Q3X6P0</accession>
<dbReference type="Proteomes" id="UP000261620">
    <property type="component" value="Unplaced"/>
</dbReference>
<evidence type="ECO:0000313" key="4">
    <source>
        <dbReference type="Proteomes" id="UP000261620"/>
    </source>
</evidence>
<evidence type="ECO:0000313" key="3">
    <source>
        <dbReference type="Ensembl" id="ENSMMOP00000017714.1"/>
    </source>
</evidence>
<protein>
    <recommendedName>
        <fullName evidence="5">ATR interacting protein</fullName>
    </recommendedName>
</protein>
<dbReference type="PANTHER" id="PTHR28594">
    <property type="entry name" value="ATR-INTERACTING PROTEIN"/>
    <property type="match status" value="1"/>
</dbReference>
<reference evidence="3" key="1">
    <citation type="submission" date="2025-08" db="UniProtKB">
        <authorList>
            <consortium name="Ensembl"/>
        </authorList>
    </citation>
    <scope>IDENTIFICATION</scope>
</reference>
<dbReference type="GO" id="GO:0000077">
    <property type="term" value="P:DNA damage checkpoint signaling"/>
    <property type="evidence" value="ECO:0007669"/>
    <property type="project" value="InterPro"/>
</dbReference>
<keyword evidence="2" id="KW-1133">Transmembrane helix</keyword>
<feature type="region of interest" description="Disordered" evidence="1">
    <location>
        <begin position="135"/>
        <end position="157"/>
    </location>
</feature>
<organism evidence="3 4">
    <name type="scientific">Mola mola</name>
    <name type="common">Ocean sunfish</name>
    <name type="synonym">Tetraodon mola</name>
    <dbReference type="NCBI Taxonomy" id="94237"/>
    <lineage>
        <taxon>Eukaryota</taxon>
        <taxon>Metazoa</taxon>
        <taxon>Chordata</taxon>
        <taxon>Craniata</taxon>
        <taxon>Vertebrata</taxon>
        <taxon>Euteleostomi</taxon>
        <taxon>Actinopterygii</taxon>
        <taxon>Neopterygii</taxon>
        <taxon>Teleostei</taxon>
        <taxon>Neoteleostei</taxon>
        <taxon>Acanthomorphata</taxon>
        <taxon>Eupercaria</taxon>
        <taxon>Tetraodontiformes</taxon>
        <taxon>Molidae</taxon>
        <taxon>Mola</taxon>
    </lineage>
</organism>
<reference evidence="3" key="2">
    <citation type="submission" date="2025-09" db="UniProtKB">
        <authorList>
            <consortium name="Ensembl"/>
        </authorList>
    </citation>
    <scope>IDENTIFICATION</scope>
</reference>
<feature type="transmembrane region" description="Helical" evidence="2">
    <location>
        <begin position="210"/>
        <end position="230"/>
    </location>
</feature>
<dbReference type="GO" id="GO:0006281">
    <property type="term" value="P:DNA repair"/>
    <property type="evidence" value="ECO:0007669"/>
    <property type="project" value="TreeGrafter"/>
</dbReference>
<evidence type="ECO:0008006" key="5">
    <source>
        <dbReference type="Google" id="ProtNLM"/>
    </source>
</evidence>
<sequence length="453" mass="50340">MTCPPTKRLRGLDHDEAMQMAFNDPFGDDEAFTQDDLDEIDIISSQAITSTPASGLDCKPGAKPAELTGGSSWSVSRAATNHSTFGSSSSNRDDAYSLLEAQHAELKRKLKEVEEEIVLKSGEIRVLRDSLKGAQQEKEAQRQNQILLDSQRQREQSERAKELNKKVQSLQSELQFKEAEINEMKSKLHSSDRNKMGSPLPQNRSVKSRVLYLLVIYSETFIMIIFYLVQFVHACYHCFNSVLLRVCICVSLCRSCPGAVLLLPLLDLHLSRLSHTLDSLSSTSSGGSNSSTASSILAVHAVPTGGPLRLEGLTGFSMDDVGLAALRLLYLLVAHIYFSKVVLLFFFFCFFFLSSGLVPPLQQCPAPSPPWCRGIAASLLRECLMLLHWLLLHHGSFSESCRPLLHMYDQVIPAVRDTLRRIPELSESEELALEEICRSDGDEADDMEVDATS</sequence>
<keyword evidence="2" id="KW-0472">Membrane</keyword>
<evidence type="ECO:0000256" key="2">
    <source>
        <dbReference type="SAM" id="Phobius"/>
    </source>
</evidence>
<proteinExistence type="predicted"/>
<name>A0A3Q3X6P0_MOLML</name>